<dbReference type="AlphaFoldDB" id="A0A382DLA4"/>
<organism evidence="2">
    <name type="scientific">marine metagenome</name>
    <dbReference type="NCBI Taxonomy" id="408172"/>
    <lineage>
        <taxon>unclassified sequences</taxon>
        <taxon>metagenomes</taxon>
        <taxon>ecological metagenomes</taxon>
    </lineage>
</organism>
<protein>
    <recommendedName>
        <fullName evidence="1">SnoaL-like domain-containing protein</fullName>
    </recommendedName>
</protein>
<feature type="non-terminal residue" evidence="2">
    <location>
        <position position="192"/>
    </location>
</feature>
<evidence type="ECO:0000313" key="2">
    <source>
        <dbReference type="EMBL" id="SVB38995.1"/>
    </source>
</evidence>
<dbReference type="SUPFAM" id="SSF54427">
    <property type="entry name" value="NTF2-like"/>
    <property type="match status" value="1"/>
</dbReference>
<dbReference type="InterPro" id="IPR037401">
    <property type="entry name" value="SnoaL-like"/>
</dbReference>
<gene>
    <name evidence="2" type="ORF">METZ01_LOCUS191849</name>
</gene>
<evidence type="ECO:0000259" key="1">
    <source>
        <dbReference type="Pfam" id="PF13474"/>
    </source>
</evidence>
<dbReference type="Pfam" id="PF13474">
    <property type="entry name" value="SnoaL_3"/>
    <property type="match status" value="1"/>
</dbReference>
<reference evidence="2" key="1">
    <citation type="submission" date="2018-05" db="EMBL/GenBank/DDBJ databases">
        <authorList>
            <person name="Lanie J.A."/>
            <person name="Ng W.-L."/>
            <person name="Kazmierczak K.M."/>
            <person name="Andrzejewski T.M."/>
            <person name="Davidsen T.M."/>
            <person name="Wayne K.J."/>
            <person name="Tettelin H."/>
            <person name="Glass J.I."/>
            <person name="Rusch D."/>
            <person name="Podicherti R."/>
            <person name="Tsui H.-C.T."/>
            <person name="Winkler M.E."/>
        </authorList>
    </citation>
    <scope>NUCLEOTIDE SEQUENCE</scope>
</reference>
<dbReference type="InterPro" id="IPR032710">
    <property type="entry name" value="NTF2-like_dom_sf"/>
</dbReference>
<accession>A0A382DLA4</accession>
<dbReference type="EMBL" id="UINC01039879">
    <property type="protein sequence ID" value="SVB38995.1"/>
    <property type="molecule type" value="Genomic_DNA"/>
</dbReference>
<proteinExistence type="predicted"/>
<dbReference type="Gene3D" id="3.10.450.50">
    <property type="match status" value="1"/>
</dbReference>
<name>A0A382DLA4_9ZZZZ</name>
<feature type="domain" description="SnoaL-like" evidence="1">
    <location>
        <begin position="29"/>
        <end position="144"/>
    </location>
</feature>
<sequence length="192" mass="20716">MNRLLLAFCTLLACSVFIGESAADDAADIASITEKILDAYNSGDVDGIFENMIAEPKAFGVSGRPLLTLDNEDTKAAFAAGWKNDLEWRDLQIEVHGESAVGTAFLDGTVTRPDSSVIQGPWRASNFWVKEGGQWKLAHYHTSKLLPDERGAEAVVARYHRAIAENDGETARACLVGTYVQAGQRQGGLTGD</sequence>